<feature type="domain" description="HTH arsR-type" evidence="1">
    <location>
        <begin position="13"/>
        <end position="107"/>
    </location>
</feature>
<reference evidence="3" key="1">
    <citation type="submission" date="2008-12" db="EMBL/GenBank/DDBJ databases">
        <title>Complete sequence of chromosome of Methylobacterium chloromethanicum CM4.</title>
        <authorList>
            <consortium name="US DOE Joint Genome Institute"/>
            <person name="Lucas S."/>
            <person name="Copeland A."/>
            <person name="Lapidus A."/>
            <person name="Glavina del Rio T."/>
            <person name="Dalin E."/>
            <person name="Tice H."/>
            <person name="Bruce D."/>
            <person name="Goodwin L."/>
            <person name="Pitluck S."/>
            <person name="Chertkov O."/>
            <person name="Brettin T."/>
            <person name="Detter J.C."/>
            <person name="Han C."/>
            <person name="Larimer F."/>
            <person name="Land M."/>
            <person name="Hauser L."/>
            <person name="Kyrpides N."/>
            <person name="Mikhailova N."/>
            <person name="Marx C."/>
            <person name="Richardson P."/>
        </authorList>
    </citation>
    <scope>NUCLEOTIDE SEQUENCE [LARGE SCALE GENOMIC DNA]</scope>
    <source>
        <strain evidence="3">CM4 / NCIMB 13688</strain>
    </source>
</reference>
<dbReference type="SUPFAM" id="SSF53335">
    <property type="entry name" value="S-adenosyl-L-methionine-dependent methyltransferases"/>
    <property type="match status" value="1"/>
</dbReference>
<dbReference type="InterPro" id="IPR029063">
    <property type="entry name" value="SAM-dependent_MTases_sf"/>
</dbReference>
<organism evidence="2 3">
    <name type="scientific">Methylorubrum extorquens (strain CM4 / NCIMB 13688)</name>
    <name type="common">Methylobacterium extorquens</name>
    <dbReference type="NCBI Taxonomy" id="440085"/>
    <lineage>
        <taxon>Bacteria</taxon>
        <taxon>Pseudomonadati</taxon>
        <taxon>Pseudomonadota</taxon>
        <taxon>Alphaproteobacteria</taxon>
        <taxon>Hyphomicrobiales</taxon>
        <taxon>Methylobacteriaceae</taxon>
        <taxon>Methylorubrum</taxon>
    </lineage>
</organism>
<dbReference type="InterPro" id="IPR036390">
    <property type="entry name" value="WH_DNA-bd_sf"/>
</dbReference>
<dbReference type="SMART" id="SM00418">
    <property type="entry name" value="HTH_ARSR"/>
    <property type="match status" value="1"/>
</dbReference>
<dbReference type="InterPro" id="IPR011991">
    <property type="entry name" value="ArsR-like_HTH"/>
</dbReference>
<evidence type="ECO:0000313" key="2">
    <source>
        <dbReference type="EMBL" id="ACK82743.1"/>
    </source>
</evidence>
<dbReference type="CDD" id="cd02440">
    <property type="entry name" value="AdoMet_MTases"/>
    <property type="match status" value="1"/>
</dbReference>
<dbReference type="InterPro" id="IPR036388">
    <property type="entry name" value="WH-like_DNA-bd_sf"/>
</dbReference>
<dbReference type="KEGG" id="mch:Mchl_1880"/>
<proteinExistence type="predicted"/>
<dbReference type="CDD" id="cd00090">
    <property type="entry name" value="HTH_ARSR"/>
    <property type="match status" value="1"/>
</dbReference>
<dbReference type="GO" id="GO:0008757">
    <property type="term" value="F:S-adenosylmethionine-dependent methyltransferase activity"/>
    <property type="evidence" value="ECO:0007669"/>
    <property type="project" value="InterPro"/>
</dbReference>
<dbReference type="AlphaFoldDB" id="B7KV72"/>
<dbReference type="PANTHER" id="PTHR42912:SF93">
    <property type="entry name" value="N6-ADENOSINE-METHYLTRANSFERASE TMT1A"/>
    <property type="match status" value="1"/>
</dbReference>
<reference evidence="2 3" key="2">
    <citation type="journal article" date="2012" name="J. Bacteriol.">
        <title>Complete genome sequences of six strains of the genus Methylobacterium.</title>
        <authorList>
            <person name="Marx C.J."/>
            <person name="Bringel F."/>
            <person name="Chistoserdova L."/>
            <person name="Moulin L."/>
            <person name="Farhan Ul Haque M."/>
            <person name="Fleischman D.E."/>
            <person name="Gruffaz C."/>
            <person name="Jourand P."/>
            <person name="Knief C."/>
            <person name="Lee M.C."/>
            <person name="Muller E.E."/>
            <person name="Nadalig T."/>
            <person name="Peyraud R."/>
            <person name="Roselli S."/>
            <person name="Russ L."/>
            <person name="Goodwin L.A."/>
            <person name="Ivanova N."/>
            <person name="Kyrpides N."/>
            <person name="Lajus A."/>
            <person name="Land M.L."/>
            <person name="Medigue C."/>
            <person name="Mikhailova N."/>
            <person name="Nolan M."/>
            <person name="Woyke T."/>
            <person name="Stolyar S."/>
            <person name="Vorholt J.A."/>
            <person name="Vuilleumier S."/>
        </authorList>
    </citation>
    <scope>NUCLEOTIDE SEQUENCE [LARGE SCALE GENOMIC DNA]</scope>
    <source>
        <strain evidence="3">CM4 / NCIMB 13688</strain>
    </source>
</reference>
<dbReference type="InterPro" id="IPR001845">
    <property type="entry name" value="HTH_ArsR_DNA-bd_dom"/>
</dbReference>
<evidence type="ECO:0000313" key="3">
    <source>
        <dbReference type="Proteomes" id="UP000002385"/>
    </source>
</evidence>
<name>B7KV72_METC4</name>
<dbReference type="RefSeq" id="WP_015950501.1">
    <property type="nucleotide sequence ID" value="NC_011757.1"/>
</dbReference>
<accession>B7KV72</accession>
<evidence type="ECO:0000259" key="1">
    <source>
        <dbReference type="PROSITE" id="PS50987"/>
    </source>
</evidence>
<dbReference type="PROSITE" id="PS50987">
    <property type="entry name" value="HTH_ARSR_2"/>
    <property type="match status" value="1"/>
</dbReference>
<sequence length="354" mass="38117">MSSESGPTNSATTAPVPFAEALAVLRAAAEETRLRILALLAEGELSVSDLTDILGQSQPRISRHLKLLVESGLIERHREGAWAFFRLREAAIGFVEPLIAALERAAPPLSEDRARLDSVRTQRAEAAQTFFARLAPKWDGLRSLHVPEAAVEAAVLDALGDRPIRHVIDLGTGTGKMLGLLAPLAGRATGLDSSHAMLSVARANLERMGLSRVDLRQGDLHAPPFGRGGFDLVVLHQVLHYLDDPARALREAARLVAPGGRLLVVDFAPHTLEQLRESQAHRRLGFGAEQITGWLVQAGLGDVESRDLAPEDGIEHPLTVTLWLAHDTAATIEAQTPEHAPEHAPARAPERAVA</sequence>
<dbReference type="PRINTS" id="PR00778">
    <property type="entry name" value="HTHARSR"/>
</dbReference>
<dbReference type="Pfam" id="PF08241">
    <property type="entry name" value="Methyltransf_11"/>
    <property type="match status" value="1"/>
</dbReference>
<protein>
    <submittedName>
        <fullName evidence="2">Transcriptional regulator, ArsR family</fullName>
    </submittedName>
</protein>
<dbReference type="Pfam" id="PF01022">
    <property type="entry name" value="HTH_5"/>
    <property type="match status" value="1"/>
</dbReference>
<gene>
    <name evidence="2" type="ordered locus">Mchl_1880</name>
</gene>
<dbReference type="SUPFAM" id="SSF46785">
    <property type="entry name" value="Winged helix' DNA-binding domain"/>
    <property type="match status" value="1"/>
</dbReference>
<dbReference type="NCBIfam" id="NF033788">
    <property type="entry name" value="HTH_metalloreg"/>
    <property type="match status" value="1"/>
</dbReference>
<dbReference type="InterPro" id="IPR013216">
    <property type="entry name" value="Methyltransf_11"/>
</dbReference>
<dbReference type="EMBL" id="CP001298">
    <property type="protein sequence ID" value="ACK82743.1"/>
    <property type="molecule type" value="Genomic_DNA"/>
</dbReference>
<dbReference type="InterPro" id="IPR050508">
    <property type="entry name" value="Methyltransf_Superfamily"/>
</dbReference>
<dbReference type="Gene3D" id="3.40.50.150">
    <property type="entry name" value="Vaccinia Virus protein VP39"/>
    <property type="match status" value="1"/>
</dbReference>
<dbReference type="PANTHER" id="PTHR42912">
    <property type="entry name" value="METHYLTRANSFERASE"/>
    <property type="match status" value="1"/>
</dbReference>
<dbReference type="GO" id="GO:0003700">
    <property type="term" value="F:DNA-binding transcription factor activity"/>
    <property type="evidence" value="ECO:0007669"/>
    <property type="project" value="InterPro"/>
</dbReference>
<dbReference type="Proteomes" id="UP000002385">
    <property type="component" value="Chromosome"/>
</dbReference>
<dbReference type="HOGENOM" id="CLU_063642_0_0_5"/>
<dbReference type="Gene3D" id="1.10.10.10">
    <property type="entry name" value="Winged helix-like DNA-binding domain superfamily/Winged helix DNA-binding domain"/>
    <property type="match status" value="1"/>
</dbReference>